<name>A0AAW5IK10_9BACT</name>
<feature type="domain" description="DNA2/NAM7 helicase helicase" evidence="1">
    <location>
        <begin position="820"/>
        <end position="887"/>
    </location>
</feature>
<dbReference type="SUPFAM" id="SSF52540">
    <property type="entry name" value="P-loop containing nucleoside triphosphate hydrolases"/>
    <property type="match status" value="1"/>
</dbReference>
<dbReference type="Pfam" id="PF13086">
    <property type="entry name" value="AAA_11"/>
    <property type="match status" value="2"/>
</dbReference>
<keyword evidence="3" id="KW-0547">Nucleotide-binding</keyword>
<organism evidence="3 4">
    <name type="scientific">Segatella copri</name>
    <dbReference type="NCBI Taxonomy" id="165179"/>
    <lineage>
        <taxon>Bacteria</taxon>
        <taxon>Pseudomonadati</taxon>
        <taxon>Bacteroidota</taxon>
        <taxon>Bacteroidia</taxon>
        <taxon>Bacteroidales</taxon>
        <taxon>Prevotellaceae</taxon>
        <taxon>Segatella</taxon>
    </lineage>
</organism>
<reference evidence="3" key="1">
    <citation type="submission" date="2022-07" db="EMBL/GenBank/DDBJ databases">
        <title>Prevotella copri.</title>
        <authorList>
            <person name="Yang C."/>
        </authorList>
    </citation>
    <scope>NUCLEOTIDE SEQUENCE</scope>
    <source>
        <strain evidence="3">HF2107</strain>
    </source>
</reference>
<comment type="caution">
    <text evidence="3">The sequence shown here is derived from an EMBL/GenBank/DDBJ whole genome shotgun (WGS) entry which is preliminary data.</text>
</comment>
<dbReference type="Pfam" id="PF13087">
    <property type="entry name" value="AAA_12"/>
    <property type="match status" value="1"/>
</dbReference>
<dbReference type="AlphaFoldDB" id="A0AAW5IK10"/>
<dbReference type="PANTHER" id="PTHR10887:SF495">
    <property type="entry name" value="HELICASE SENATAXIN ISOFORM X1-RELATED"/>
    <property type="match status" value="1"/>
</dbReference>
<sequence>MNQNNISAAELFQRVRELLMLPELEPQTRNKMMHDTLILCCHEGVKDTKQAFGNLFSQVDYLCKARGIKVADKIAIQTMRRHSNSQEPLSGEDLKYDARALALFISAVFGVDVPHELNVLIPHTPRPYQKGLEINNRRIRCIVKNWDGDFIRVDIDQDADEEEYLVQLKDEENHIDHTYLWDILKEGMQLNLLDCQVKQPIITPRLIVVEPDYLVDISSIATCFTAFGHHPLLYLLNLMKPRANTQATLLGNFAGAALDDIINSHGKYQMNETVKTNFREKALEFCTCPWFDPKKFYTDASLQAFNLQQVVDILFPRTASQAQMSAFRGESLYDRKKAILEPSFVCEALGIQGRVDLMTTDCKLLVEQKSGRNMNIENHQVDPGYHSYQLEPHYVQLLLYYGVLQHNFKLSNDRVNIRLLYSKYRPQDGLMVVAYYQKLFKEAIQYRNQLVAASFEIAKEGFEHALNEFTPEVLNVAGTQDFFYNKYLKPQIEAITKPLHTLSPLEEAYFCRMMTFVLREQMISKVGAQEGTNTSSSDLWTMPLTEKKDAGNIYTDLHIIRKEQSCAGSGYDTITLSVPDQGKDFLPNFRIGDMVYLYTYKLKEEPDVRKAILYKGVLQEIHSDEIVVHLTDGQQNADIFETNLPYAIEHGTSDASTGGSIRNLHQFICAPKDKRDLLLGQRVPERDTSQELTRHYDDVLDDIILRAKQAQDYFLLVGPPGTGKTSRALKFMVEEALNDGTGMPTAESIAAGGKSAFQPASSILLMSYTNRAVDEICEMLVDSGIPFLRLGSEYSCDERFRPYLIEKAISDCPKLEAIKQYIIGTRVIVGTTSMMTSKPFIFTLKHFKLAIIDESSQILEPNLIGLLSAVDKFILIGDYKQLPAVVQQSEKDSGIPTINDSQKGGVIDMSILQDICLTNCRNSLFERLIRWEDHEERTEFIGILRRQGRMHPEIAEFPNRMFYRREKLEPVPCPHQLESELSYTLPSEDALDDLLKEHRMIFLPSRFCKEPNVSDKINANEAEIVVDMLRRIHRFYGDRFDAQKTVGVIVPYRNQIAMVRKGIEKLGIPELEKISIDTVERYQGSQRDVIIYSFTIQNIWQLDFLAGNSFVEDGAIIDRKLNVAITRARKQMIMTGNAEILRNNQIFSQLMDYVKEKGGYFQNFTEKVW</sequence>
<dbReference type="CDD" id="cd18808">
    <property type="entry name" value="SF1_C_Upf1"/>
    <property type="match status" value="1"/>
</dbReference>
<dbReference type="RefSeq" id="WP_254953453.1">
    <property type="nucleotide sequence ID" value="NZ_JANDWY010000029.1"/>
</dbReference>
<dbReference type="InterPro" id="IPR047187">
    <property type="entry name" value="SF1_C_Upf1"/>
</dbReference>
<feature type="domain" description="DNA2/NAM7 helicase helicase" evidence="1">
    <location>
        <begin position="701"/>
        <end position="808"/>
    </location>
</feature>
<dbReference type="InterPro" id="IPR045055">
    <property type="entry name" value="DNA2/NAM7-like"/>
</dbReference>
<evidence type="ECO:0000259" key="2">
    <source>
        <dbReference type="Pfam" id="PF13087"/>
    </source>
</evidence>
<proteinExistence type="predicted"/>
<dbReference type="InterPro" id="IPR041677">
    <property type="entry name" value="DNA2/NAM7_AAA_11"/>
</dbReference>
<evidence type="ECO:0000259" key="1">
    <source>
        <dbReference type="Pfam" id="PF13086"/>
    </source>
</evidence>
<gene>
    <name evidence="3" type="ORF">NNC64_12585</name>
</gene>
<protein>
    <submittedName>
        <fullName evidence="3">DEAD/DEAH box helicase</fullName>
    </submittedName>
</protein>
<evidence type="ECO:0000313" key="4">
    <source>
        <dbReference type="Proteomes" id="UP001205531"/>
    </source>
</evidence>
<dbReference type="InterPro" id="IPR041679">
    <property type="entry name" value="DNA2/NAM7-like_C"/>
</dbReference>
<keyword evidence="3" id="KW-0347">Helicase</keyword>
<accession>A0AAW5IK10</accession>
<dbReference type="GO" id="GO:0004386">
    <property type="term" value="F:helicase activity"/>
    <property type="evidence" value="ECO:0007669"/>
    <property type="project" value="UniProtKB-KW"/>
</dbReference>
<dbReference type="Gene3D" id="3.40.50.300">
    <property type="entry name" value="P-loop containing nucleotide triphosphate hydrolases"/>
    <property type="match status" value="3"/>
</dbReference>
<dbReference type="PANTHER" id="PTHR10887">
    <property type="entry name" value="DNA2/NAM7 HELICASE FAMILY"/>
    <property type="match status" value="1"/>
</dbReference>
<keyword evidence="3" id="KW-0067">ATP-binding</keyword>
<evidence type="ECO:0000313" key="3">
    <source>
        <dbReference type="EMBL" id="MCP9565372.1"/>
    </source>
</evidence>
<dbReference type="Proteomes" id="UP001205531">
    <property type="component" value="Unassembled WGS sequence"/>
</dbReference>
<feature type="domain" description="DNA2/NAM7 helicase-like C-terminal" evidence="2">
    <location>
        <begin position="922"/>
        <end position="1138"/>
    </location>
</feature>
<dbReference type="InterPro" id="IPR027417">
    <property type="entry name" value="P-loop_NTPase"/>
</dbReference>
<dbReference type="EMBL" id="JANDWZ010000033">
    <property type="protein sequence ID" value="MCP9565372.1"/>
    <property type="molecule type" value="Genomic_DNA"/>
</dbReference>
<keyword evidence="3" id="KW-0378">Hydrolase</keyword>